<sequence length="97" mass="11055">MSLRMEELTARLSLKCYMGAIGRRAVELKIELDAPTENWRRITKDELRRYCEHVQATVREDAGTPQDKPLPHDHHSLWDDAWCAGQTLGLNIGGVLV</sequence>
<reference evidence="1 2" key="1">
    <citation type="journal article" date="2019" name="Microb. Cell Fact.">
        <title>Exploring novel herbicidin analogues by transcriptional regulator overexpression and MS/MS molecular networking.</title>
        <authorList>
            <person name="Shi Y."/>
            <person name="Gu R."/>
            <person name="Li Y."/>
            <person name="Wang X."/>
            <person name="Ren W."/>
            <person name="Li X."/>
            <person name="Wang L."/>
            <person name="Xie Y."/>
            <person name="Hong B."/>
        </authorList>
    </citation>
    <scope>NUCLEOTIDE SEQUENCE [LARGE SCALE GENOMIC DNA]</scope>
    <source>
        <strain evidence="1 2">US-43</strain>
    </source>
</reference>
<comment type="caution">
    <text evidence="1">The sequence shown here is derived from an EMBL/GenBank/DDBJ whole genome shotgun (WGS) entry which is preliminary data.</text>
</comment>
<name>A0A5N5W2Y9_STRMB</name>
<dbReference type="RefSeq" id="WP_152265183.1">
    <property type="nucleotide sequence ID" value="NZ_VOKX01000106.1"/>
</dbReference>
<dbReference type="Proteomes" id="UP000327000">
    <property type="component" value="Unassembled WGS sequence"/>
</dbReference>
<protein>
    <submittedName>
        <fullName evidence="1">Uncharacterized protein</fullName>
    </submittedName>
</protein>
<proteinExistence type="predicted"/>
<gene>
    <name evidence="1" type="ORF">FRZ00_26245</name>
</gene>
<dbReference type="AlphaFoldDB" id="A0A5N5W2Y9"/>
<keyword evidence="2" id="KW-1185">Reference proteome</keyword>
<evidence type="ECO:0000313" key="2">
    <source>
        <dbReference type="Proteomes" id="UP000327000"/>
    </source>
</evidence>
<accession>A0A5N5W2Y9</accession>
<evidence type="ECO:0000313" key="1">
    <source>
        <dbReference type="EMBL" id="KAB7835726.1"/>
    </source>
</evidence>
<organism evidence="1 2">
    <name type="scientific">Streptomyces mobaraensis</name>
    <name type="common">Streptoverticillium mobaraense</name>
    <dbReference type="NCBI Taxonomy" id="35621"/>
    <lineage>
        <taxon>Bacteria</taxon>
        <taxon>Bacillati</taxon>
        <taxon>Actinomycetota</taxon>
        <taxon>Actinomycetes</taxon>
        <taxon>Kitasatosporales</taxon>
        <taxon>Streptomycetaceae</taxon>
        <taxon>Streptomyces</taxon>
    </lineage>
</organism>
<dbReference type="EMBL" id="VOKX01000106">
    <property type="protein sequence ID" value="KAB7835726.1"/>
    <property type="molecule type" value="Genomic_DNA"/>
</dbReference>